<dbReference type="EMBL" id="REGN01000419">
    <property type="protein sequence ID" value="RNA42055.1"/>
    <property type="molecule type" value="Genomic_DNA"/>
</dbReference>
<keyword evidence="2" id="KW-1185">Reference proteome</keyword>
<accession>A0A3M7T285</accession>
<organism evidence="1 2">
    <name type="scientific">Brachionus plicatilis</name>
    <name type="common">Marine rotifer</name>
    <name type="synonym">Brachionus muelleri</name>
    <dbReference type="NCBI Taxonomy" id="10195"/>
    <lineage>
        <taxon>Eukaryota</taxon>
        <taxon>Metazoa</taxon>
        <taxon>Spiralia</taxon>
        <taxon>Gnathifera</taxon>
        <taxon>Rotifera</taxon>
        <taxon>Eurotatoria</taxon>
        <taxon>Monogononta</taxon>
        <taxon>Pseudotrocha</taxon>
        <taxon>Ploima</taxon>
        <taxon>Brachionidae</taxon>
        <taxon>Brachionus</taxon>
    </lineage>
</organism>
<protein>
    <submittedName>
        <fullName evidence="1">Uncharacterized protein</fullName>
    </submittedName>
</protein>
<name>A0A3M7T285_BRAPC</name>
<evidence type="ECO:0000313" key="2">
    <source>
        <dbReference type="Proteomes" id="UP000276133"/>
    </source>
</evidence>
<dbReference type="AlphaFoldDB" id="A0A3M7T285"/>
<dbReference type="Proteomes" id="UP000276133">
    <property type="component" value="Unassembled WGS sequence"/>
</dbReference>
<evidence type="ECO:0000313" key="1">
    <source>
        <dbReference type="EMBL" id="RNA42055.1"/>
    </source>
</evidence>
<sequence>MNFLPVGSSKPHLLFQSHPKSLINCLYMLYTTELKFRRKQFLTIMYCGSQNYMECDIFSNILNFELAVLNFTKFFNRTIRRFPEEVIDY</sequence>
<gene>
    <name evidence="1" type="ORF">BpHYR1_037139</name>
</gene>
<proteinExistence type="predicted"/>
<reference evidence="1 2" key="1">
    <citation type="journal article" date="2018" name="Sci. Rep.">
        <title>Genomic signatures of local adaptation to the degree of environmental predictability in rotifers.</title>
        <authorList>
            <person name="Franch-Gras L."/>
            <person name="Hahn C."/>
            <person name="Garcia-Roger E.M."/>
            <person name="Carmona M.J."/>
            <person name="Serra M."/>
            <person name="Gomez A."/>
        </authorList>
    </citation>
    <scope>NUCLEOTIDE SEQUENCE [LARGE SCALE GENOMIC DNA]</scope>
    <source>
        <strain evidence="1">HYR1</strain>
    </source>
</reference>
<comment type="caution">
    <text evidence="1">The sequence shown here is derived from an EMBL/GenBank/DDBJ whole genome shotgun (WGS) entry which is preliminary data.</text>
</comment>